<protein>
    <submittedName>
        <fullName evidence="2">Uncharacterized protein</fullName>
    </submittedName>
</protein>
<evidence type="ECO:0000256" key="1">
    <source>
        <dbReference type="SAM" id="Phobius"/>
    </source>
</evidence>
<dbReference type="EMBL" id="LAZR01006573">
    <property type="protein sequence ID" value="KKM91155.1"/>
    <property type="molecule type" value="Genomic_DNA"/>
</dbReference>
<sequence length="103" mass="12074">MKNNKVRKSFINYIDVTLVFINFLVILFPIVIFDKNIFISIIGILLSSVLIEKAIYTFMKNNPFYIDYCYGLLICGFLFLFPSSTIFPIVGILFFSRNLLYYL</sequence>
<dbReference type="AlphaFoldDB" id="A0A0F9NQM7"/>
<keyword evidence="1" id="KW-1133">Transmembrane helix</keyword>
<organism evidence="2">
    <name type="scientific">marine sediment metagenome</name>
    <dbReference type="NCBI Taxonomy" id="412755"/>
    <lineage>
        <taxon>unclassified sequences</taxon>
        <taxon>metagenomes</taxon>
        <taxon>ecological metagenomes</taxon>
    </lineage>
</organism>
<gene>
    <name evidence="2" type="ORF">LCGC14_1231400</name>
</gene>
<reference evidence="2" key="1">
    <citation type="journal article" date="2015" name="Nature">
        <title>Complex archaea that bridge the gap between prokaryotes and eukaryotes.</title>
        <authorList>
            <person name="Spang A."/>
            <person name="Saw J.H."/>
            <person name="Jorgensen S.L."/>
            <person name="Zaremba-Niedzwiedzka K."/>
            <person name="Martijn J."/>
            <person name="Lind A.E."/>
            <person name="van Eijk R."/>
            <person name="Schleper C."/>
            <person name="Guy L."/>
            <person name="Ettema T.J."/>
        </authorList>
    </citation>
    <scope>NUCLEOTIDE SEQUENCE</scope>
</reference>
<feature type="transmembrane region" description="Helical" evidence="1">
    <location>
        <begin position="12"/>
        <end position="31"/>
    </location>
</feature>
<feature type="transmembrane region" description="Helical" evidence="1">
    <location>
        <begin position="68"/>
        <end position="95"/>
    </location>
</feature>
<accession>A0A0F9NQM7</accession>
<keyword evidence="1" id="KW-0472">Membrane</keyword>
<name>A0A0F9NQM7_9ZZZZ</name>
<proteinExistence type="predicted"/>
<evidence type="ECO:0000313" key="2">
    <source>
        <dbReference type="EMBL" id="KKM91155.1"/>
    </source>
</evidence>
<keyword evidence="1" id="KW-0812">Transmembrane</keyword>
<comment type="caution">
    <text evidence="2">The sequence shown here is derived from an EMBL/GenBank/DDBJ whole genome shotgun (WGS) entry which is preliminary data.</text>
</comment>
<feature type="transmembrane region" description="Helical" evidence="1">
    <location>
        <begin position="37"/>
        <end position="56"/>
    </location>
</feature>